<protein>
    <submittedName>
        <fullName evidence="3">Alpha/beta hydrolase</fullName>
    </submittedName>
</protein>
<dbReference type="InterPro" id="IPR029058">
    <property type="entry name" value="AB_hydrolase_fold"/>
</dbReference>
<dbReference type="SUPFAM" id="SSF53474">
    <property type="entry name" value="alpha/beta-Hydrolases"/>
    <property type="match status" value="1"/>
</dbReference>
<reference evidence="3" key="1">
    <citation type="submission" date="2022-07" db="EMBL/GenBank/DDBJ databases">
        <title>Complete genome sequence of Salinispirillum sp. LH10-3-1 capable of multiple carbohydrate inversion isolated from a soda lake.</title>
        <authorList>
            <person name="Liu J."/>
            <person name="Zhai Y."/>
            <person name="Zhang H."/>
            <person name="Yang H."/>
            <person name="Qu J."/>
            <person name="Li J."/>
        </authorList>
    </citation>
    <scope>NUCLEOTIDE SEQUENCE</scope>
    <source>
        <strain evidence="3">LH 10-3-1</strain>
    </source>
</reference>
<dbReference type="Pfam" id="PF07859">
    <property type="entry name" value="Abhydrolase_3"/>
    <property type="match status" value="1"/>
</dbReference>
<dbReference type="Gene3D" id="3.40.50.1820">
    <property type="entry name" value="alpha/beta hydrolase"/>
    <property type="match status" value="1"/>
</dbReference>
<proteinExistence type="predicted"/>
<dbReference type="GO" id="GO:0016787">
    <property type="term" value="F:hydrolase activity"/>
    <property type="evidence" value="ECO:0007669"/>
    <property type="project" value="UniProtKB-KW"/>
</dbReference>
<organism evidence="3">
    <name type="scientific">Salinispirillum sp. LH 10-3-1</name>
    <dbReference type="NCBI Taxonomy" id="2952525"/>
    <lineage>
        <taxon>Bacteria</taxon>
        <taxon>Pseudomonadati</taxon>
        <taxon>Pseudomonadota</taxon>
        <taxon>Gammaproteobacteria</taxon>
        <taxon>Oceanospirillales</taxon>
        <taxon>Saccharospirillaceae</taxon>
        <taxon>Salinispirillum</taxon>
    </lineage>
</organism>
<dbReference type="InterPro" id="IPR013094">
    <property type="entry name" value="AB_hydrolase_3"/>
</dbReference>
<name>A0AB38YJ33_9GAMM</name>
<keyword evidence="1 3" id="KW-0378">Hydrolase</keyword>
<dbReference type="EMBL" id="CP101717">
    <property type="protein sequence ID" value="WLD59301.1"/>
    <property type="molecule type" value="Genomic_DNA"/>
</dbReference>
<evidence type="ECO:0000313" key="3">
    <source>
        <dbReference type="EMBL" id="WLD59301.1"/>
    </source>
</evidence>
<evidence type="ECO:0000259" key="2">
    <source>
        <dbReference type="Pfam" id="PF07859"/>
    </source>
</evidence>
<dbReference type="PANTHER" id="PTHR48081">
    <property type="entry name" value="AB HYDROLASE SUPERFAMILY PROTEIN C4A8.06C"/>
    <property type="match status" value="1"/>
</dbReference>
<dbReference type="PANTHER" id="PTHR48081:SF8">
    <property type="entry name" value="ALPHA_BETA HYDROLASE FOLD-3 DOMAIN-CONTAINING PROTEIN-RELATED"/>
    <property type="match status" value="1"/>
</dbReference>
<sequence>MTTALNTQLADWLDKLNRITRQQRSAGSEPTPISAREGLANMTSTLVTRKPVLPWIADALVQGDDYAVPVRIYDPDPTIAKPVCIYIHGGGHIAGGVSVYDPICRKLAASSHQLVVSVEYRLAPECPYPSGLNDCRTVVMHLWDTLDRLQRHVIRELTVVGDSGGGALTATLSAQLQDAPERLIDRQILIYPNLDYTLNHASIDDLAEGYMLEKRRIQWYYELYFQHQEDRRAVSPLNMPVTSRLPETLIITAGYCPLKDEAIAYLAQLEAHGVASQHLHFPDLLHAFLNMEDLIKNDCKQAYDAMARFMNSNQAIREASKG</sequence>
<feature type="domain" description="Alpha/beta hydrolase fold-3" evidence="2">
    <location>
        <begin position="85"/>
        <end position="289"/>
    </location>
</feature>
<dbReference type="RefSeq" id="WP_304996592.1">
    <property type="nucleotide sequence ID" value="NZ_CP101717.1"/>
</dbReference>
<evidence type="ECO:0000256" key="1">
    <source>
        <dbReference type="ARBA" id="ARBA00022801"/>
    </source>
</evidence>
<accession>A0AB38YJ33</accession>
<gene>
    <name evidence="3" type="ORF">NFC81_05845</name>
</gene>
<dbReference type="AlphaFoldDB" id="A0AB38YJ33"/>
<dbReference type="InterPro" id="IPR050300">
    <property type="entry name" value="GDXG_lipolytic_enzyme"/>
</dbReference>